<dbReference type="EMBL" id="CP006880">
    <property type="protein sequence ID" value="AJD45198.1"/>
    <property type="molecule type" value="Genomic_DNA"/>
</dbReference>
<name>A0A0B4XEW3_9HYPH</name>
<gene>
    <name evidence="1" type="ORF">RGR602_PC01168</name>
</gene>
<proteinExistence type="predicted"/>
<organism evidence="1 2">
    <name type="scientific">Rhizobium gallicum bv. gallicum R602sp</name>
    <dbReference type="NCBI Taxonomy" id="1041138"/>
    <lineage>
        <taxon>Bacteria</taxon>
        <taxon>Pseudomonadati</taxon>
        <taxon>Pseudomonadota</taxon>
        <taxon>Alphaproteobacteria</taxon>
        <taxon>Hyphomicrobiales</taxon>
        <taxon>Rhizobiaceae</taxon>
        <taxon>Rhizobium/Agrobacterium group</taxon>
        <taxon>Rhizobium</taxon>
    </lineage>
</organism>
<evidence type="ECO:0000313" key="1">
    <source>
        <dbReference type="EMBL" id="AJD45198.1"/>
    </source>
</evidence>
<geneLocation type="plasmid" evidence="1 2">
    <name>pRgalR602c</name>
</geneLocation>
<dbReference type="AlphaFoldDB" id="A0A0B4XEW3"/>
<evidence type="ECO:0000313" key="2">
    <source>
        <dbReference type="Proteomes" id="UP000031368"/>
    </source>
</evidence>
<keyword evidence="2" id="KW-1185">Reference proteome</keyword>
<dbReference type="Proteomes" id="UP000031368">
    <property type="component" value="Plasmid pRgalR602c"/>
</dbReference>
<reference evidence="1 2" key="1">
    <citation type="submission" date="2013-11" db="EMBL/GenBank/DDBJ databases">
        <title>Complete genome sequence of Rhizobium gallicum bv. gallicum R602.</title>
        <authorList>
            <person name="Bustos P."/>
            <person name="Santamaria R.I."/>
            <person name="Lozano L."/>
            <person name="Acosta J.L."/>
            <person name="Ormeno-Orrillo E."/>
            <person name="Rogel M.A."/>
            <person name="Romero D."/>
            <person name="Cevallos M.A."/>
            <person name="Martinez-Romero E."/>
            <person name="Gonzalez V."/>
        </authorList>
    </citation>
    <scope>NUCLEOTIDE SEQUENCE [LARGE SCALE GENOMIC DNA]</scope>
    <source>
        <strain evidence="1 2">R602</strain>
        <plasmid evidence="1 2">pRgalR602c</plasmid>
    </source>
</reference>
<dbReference type="RefSeq" id="WP_040115459.1">
    <property type="nucleotide sequence ID" value="NZ_CP006880.1"/>
</dbReference>
<sequence length="91" mass="10219">MQLIALPDTFNLIGNDALIVMKAEDTHQAVCVTKDALAGVQAAPDPRWLPQDLSVLELIASRKFDHGEIAFDGRIWITAKDVQNWHKMTRH</sequence>
<accession>A0A0B4XEW3</accession>
<protein>
    <submittedName>
        <fullName evidence="1">Uncharacterized protein</fullName>
    </submittedName>
</protein>
<dbReference type="HOGENOM" id="CLU_183785_0_0_5"/>
<dbReference type="KEGG" id="rga:RGR602_PC01168"/>
<keyword evidence="1" id="KW-0614">Plasmid</keyword>